<reference evidence="2 3" key="1">
    <citation type="journal article" date="2019" name="Nat. Plants">
        <title>Stout camphor tree genome fills gaps in understanding of flowering plant genome evolution.</title>
        <authorList>
            <person name="Chaw S.M."/>
            <person name="Liu Y.C."/>
            <person name="Wu Y.W."/>
            <person name="Wang H.Y."/>
            <person name="Lin C.I."/>
            <person name="Wu C.S."/>
            <person name="Ke H.M."/>
            <person name="Chang L.Y."/>
            <person name="Hsu C.Y."/>
            <person name="Yang H.T."/>
            <person name="Sudianto E."/>
            <person name="Hsu M.H."/>
            <person name="Wu K.P."/>
            <person name="Wang L.N."/>
            <person name="Leebens-Mack J.H."/>
            <person name="Tsai I.J."/>
        </authorList>
    </citation>
    <scope>NUCLEOTIDE SEQUENCE [LARGE SCALE GENOMIC DNA]</scope>
    <source>
        <strain evidence="3">cv. Chaw 1501</strain>
        <tissue evidence="2">Young leaves</tissue>
    </source>
</reference>
<evidence type="ECO:0000313" key="3">
    <source>
        <dbReference type="Proteomes" id="UP000283530"/>
    </source>
</evidence>
<feature type="region of interest" description="Disordered" evidence="1">
    <location>
        <begin position="50"/>
        <end position="140"/>
    </location>
</feature>
<evidence type="ECO:0000256" key="1">
    <source>
        <dbReference type="SAM" id="MobiDB-lite"/>
    </source>
</evidence>
<dbReference type="STRING" id="337451.A0A443NNT2"/>
<feature type="compositionally biased region" description="Acidic residues" evidence="1">
    <location>
        <begin position="56"/>
        <end position="79"/>
    </location>
</feature>
<protein>
    <submittedName>
        <fullName evidence="2">Transcription factor-like protein DPB isoform X1</fullName>
    </submittedName>
</protein>
<organism evidence="2 3">
    <name type="scientific">Cinnamomum micranthum f. kanehirae</name>
    <dbReference type="NCBI Taxonomy" id="337451"/>
    <lineage>
        <taxon>Eukaryota</taxon>
        <taxon>Viridiplantae</taxon>
        <taxon>Streptophyta</taxon>
        <taxon>Embryophyta</taxon>
        <taxon>Tracheophyta</taxon>
        <taxon>Spermatophyta</taxon>
        <taxon>Magnoliopsida</taxon>
        <taxon>Magnoliidae</taxon>
        <taxon>Laurales</taxon>
        <taxon>Lauraceae</taxon>
        <taxon>Cinnamomum</taxon>
    </lineage>
</organism>
<sequence length="192" mass="20837">MESEVDPCQQIELDLHIESTDMVDTNDGVITWNRPDIEGVVLDANIVLPHQTQEHEVDDFIDDGEGDDTSTDNGDEDGDERAGMVICGNQQEDKEKNPISFSRGATRSWGTTISGQSISTSGSAGSPSSRSEPTMVPPAVCDNTSVQLNQMDSQGDDAVSQGAFGYKRDQWLGKETEHYNLIAISGTQVKEN</sequence>
<proteinExistence type="predicted"/>
<feature type="compositionally biased region" description="Low complexity" evidence="1">
    <location>
        <begin position="108"/>
        <end position="134"/>
    </location>
</feature>
<accession>A0A443NNT2</accession>
<name>A0A443NNT2_9MAGN</name>
<dbReference type="Proteomes" id="UP000283530">
    <property type="component" value="Unassembled WGS sequence"/>
</dbReference>
<keyword evidence="3" id="KW-1185">Reference proteome</keyword>
<gene>
    <name evidence="2" type="ORF">CKAN_00876200</name>
</gene>
<dbReference type="OrthoDB" id="10474399at2759"/>
<comment type="caution">
    <text evidence="2">The sequence shown here is derived from an EMBL/GenBank/DDBJ whole genome shotgun (WGS) entry which is preliminary data.</text>
</comment>
<dbReference type="AlphaFoldDB" id="A0A443NNT2"/>
<dbReference type="EMBL" id="QPKB01000003">
    <property type="protein sequence ID" value="RWR80139.1"/>
    <property type="molecule type" value="Genomic_DNA"/>
</dbReference>
<evidence type="ECO:0000313" key="2">
    <source>
        <dbReference type="EMBL" id="RWR80139.1"/>
    </source>
</evidence>